<evidence type="ECO:0000313" key="3">
    <source>
        <dbReference type="Proteomes" id="UP000309594"/>
    </source>
</evidence>
<organism evidence="2 3">
    <name type="scientific">Pedobacter hiemivivus</name>
    <dbReference type="NCBI Taxonomy" id="2530454"/>
    <lineage>
        <taxon>Bacteria</taxon>
        <taxon>Pseudomonadati</taxon>
        <taxon>Bacteroidota</taxon>
        <taxon>Sphingobacteriia</taxon>
        <taxon>Sphingobacteriales</taxon>
        <taxon>Sphingobacteriaceae</taxon>
        <taxon>Pedobacter</taxon>
    </lineage>
</organism>
<evidence type="ECO:0000259" key="1">
    <source>
        <dbReference type="Pfam" id="PF08845"/>
    </source>
</evidence>
<dbReference type="Proteomes" id="UP000309594">
    <property type="component" value="Unassembled WGS sequence"/>
</dbReference>
<dbReference type="GO" id="GO:0016788">
    <property type="term" value="F:hydrolase activity, acting on ester bonds"/>
    <property type="evidence" value="ECO:0007669"/>
    <property type="project" value="InterPro"/>
</dbReference>
<reference evidence="2 3" key="1">
    <citation type="submission" date="2019-04" db="EMBL/GenBank/DDBJ databases">
        <title>Pedobacter sp. RP-1-16 sp. nov., isolated from Arctic soil.</title>
        <authorList>
            <person name="Dahal R.H."/>
            <person name="Kim D.-U."/>
        </authorList>
    </citation>
    <scope>NUCLEOTIDE SEQUENCE [LARGE SCALE GENOMIC DNA]</scope>
    <source>
        <strain evidence="2 3">RP-1-16</strain>
    </source>
</reference>
<sequence length="62" mass="7131">MRSKNNRQLKLQPKFQALTFGQKVVPELKLCGLWLKEQGFCVGQMVEVVVRYGELVIRPVAQ</sequence>
<feature type="domain" description="Toxin SymE-like" evidence="1">
    <location>
        <begin position="17"/>
        <end position="59"/>
    </location>
</feature>
<dbReference type="GO" id="GO:0005737">
    <property type="term" value="C:cytoplasm"/>
    <property type="evidence" value="ECO:0007669"/>
    <property type="project" value="InterPro"/>
</dbReference>
<proteinExistence type="predicted"/>
<protein>
    <submittedName>
        <fullName evidence="2">Type I toxin-antitoxin system SymE family toxin</fullName>
    </submittedName>
</protein>
<dbReference type="AlphaFoldDB" id="A0A4U1G287"/>
<comment type="caution">
    <text evidence="2">The sequence shown here is derived from an EMBL/GenBank/DDBJ whole genome shotgun (WGS) entry which is preliminary data.</text>
</comment>
<name>A0A4U1G287_9SPHI</name>
<accession>A0A4U1G287</accession>
<dbReference type="Pfam" id="PF08845">
    <property type="entry name" value="SymE_toxin"/>
    <property type="match status" value="1"/>
</dbReference>
<evidence type="ECO:0000313" key="2">
    <source>
        <dbReference type="EMBL" id="TKC54872.1"/>
    </source>
</evidence>
<dbReference type="GO" id="GO:0003723">
    <property type="term" value="F:RNA binding"/>
    <property type="evidence" value="ECO:0007669"/>
    <property type="project" value="InterPro"/>
</dbReference>
<dbReference type="RefSeq" id="WP_136882344.1">
    <property type="nucleotide sequence ID" value="NZ_SWDX01000023.1"/>
</dbReference>
<gene>
    <name evidence="2" type="ORF">FBD94_25740</name>
</gene>
<dbReference type="InterPro" id="IPR014944">
    <property type="entry name" value="Toxin_SymE-like"/>
</dbReference>
<dbReference type="EMBL" id="SWDX01000023">
    <property type="protein sequence ID" value="TKC54872.1"/>
    <property type="molecule type" value="Genomic_DNA"/>
</dbReference>
<dbReference type="GO" id="GO:0016070">
    <property type="term" value="P:RNA metabolic process"/>
    <property type="evidence" value="ECO:0007669"/>
    <property type="project" value="InterPro"/>
</dbReference>